<dbReference type="PANTHER" id="PTHR30486:SF16">
    <property type="entry name" value="TWITCHING MOTILITY PROTEIN PILT"/>
    <property type="match status" value="1"/>
</dbReference>
<dbReference type="Proteomes" id="UP000034407">
    <property type="component" value="Unassembled WGS sequence"/>
</dbReference>
<dbReference type="CDD" id="cd01131">
    <property type="entry name" value="PilT"/>
    <property type="match status" value="1"/>
</dbReference>
<evidence type="ECO:0000256" key="1">
    <source>
        <dbReference type="ARBA" id="ARBA00006611"/>
    </source>
</evidence>
<dbReference type="RefSeq" id="WP_046821660.1">
    <property type="nucleotide sequence ID" value="NZ_LBBT01000021.1"/>
</dbReference>
<organism evidence="3 4">
    <name type="scientific">Paraclostridium benzoelyticum</name>
    <dbReference type="NCBI Taxonomy" id="1629550"/>
    <lineage>
        <taxon>Bacteria</taxon>
        <taxon>Bacillati</taxon>
        <taxon>Bacillota</taxon>
        <taxon>Clostridia</taxon>
        <taxon>Peptostreptococcales</taxon>
        <taxon>Peptostreptococcaceae</taxon>
        <taxon>Paraclostridium</taxon>
    </lineage>
</organism>
<dbReference type="SMART" id="SM00382">
    <property type="entry name" value="AAA"/>
    <property type="match status" value="1"/>
</dbReference>
<dbReference type="InterPro" id="IPR027417">
    <property type="entry name" value="P-loop_NTPase"/>
</dbReference>
<dbReference type="Pfam" id="PF00437">
    <property type="entry name" value="T2SSE"/>
    <property type="match status" value="1"/>
</dbReference>
<proteinExistence type="inferred from homology"/>
<dbReference type="PROSITE" id="PS00662">
    <property type="entry name" value="T2SP_E"/>
    <property type="match status" value="1"/>
</dbReference>
<accession>A0A0M3DMV8</accession>
<dbReference type="InterPro" id="IPR006321">
    <property type="entry name" value="PilT/PilU"/>
</dbReference>
<comment type="similarity">
    <text evidence="1">Belongs to the GSP E family.</text>
</comment>
<evidence type="ECO:0000313" key="3">
    <source>
        <dbReference type="EMBL" id="KKY02794.1"/>
    </source>
</evidence>
<dbReference type="NCBIfam" id="TIGR01420">
    <property type="entry name" value="pilT_fam"/>
    <property type="match status" value="1"/>
</dbReference>
<dbReference type="GO" id="GO:0016887">
    <property type="term" value="F:ATP hydrolysis activity"/>
    <property type="evidence" value="ECO:0007669"/>
    <property type="project" value="InterPro"/>
</dbReference>
<reference evidence="3 4" key="1">
    <citation type="submission" date="2015-04" db="EMBL/GenBank/DDBJ databases">
        <title>Microcin producing Clostridium sp. JC272T.</title>
        <authorList>
            <person name="Jyothsna T."/>
            <person name="Sasikala C."/>
            <person name="Ramana C."/>
        </authorList>
    </citation>
    <scope>NUCLEOTIDE SEQUENCE [LARGE SCALE GENOMIC DNA]</scope>
    <source>
        <strain evidence="3 4">JC272</strain>
    </source>
</reference>
<dbReference type="InterPro" id="IPR050921">
    <property type="entry name" value="T4SS_GSP_E_ATPase"/>
</dbReference>
<evidence type="ECO:0000259" key="2">
    <source>
        <dbReference type="PROSITE" id="PS00662"/>
    </source>
</evidence>
<dbReference type="GO" id="GO:0005524">
    <property type="term" value="F:ATP binding"/>
    <property type="evidence" value="ECO:0007669"/>
    <property type="project" value="InterPro"/>
</dbReference>
<dbReference type="EMBL" id="LBBT01000021">
    <property type="protein sequence ID" value="KKY02794.1"/>
    <property type="molecule type" value="Genomic_DNA"/>
</dbReference>
<sequence length="353" mass="39357">MDIFDILVNASDLGASDVHINYKCEPIARVNGKFIKISNELLSKSDTEKMVNELIGAQKLNEVKELGEYDFSISIKNLYRFRVNIYKQQDSYAIAARVINSKIPSIETLGLPDVAKEFVRKENGMVLVTGPTGSGKSTTLASILDCINENFQKHIITLEDPIEYIHNRKNSIISQREIGKDTSNFSSGLKSVLRQDPDVILIGEIRDEETLATALIAAETGHLVFSTLHTIGAAQTIDRIIDMFQANQQNQIRTQLSSVCEGIISQQLIPDINNEGMVVATEVMVSTPAIKNLIRDSKTHQISNIIQTGSKNGMQLMDQDLVNLFKGRKISKESVINRCIDLEYTKRLIGLEF</sequence>
<dbReference type="InterPro" id="IPR001482">
    <property type="entry name" value="T2SS/T4SS_dom"/>
</dbReference>
<dbReference type="PATRIC" id="fig|1629550.3.peg.203"/>
<dbReference type="InterPro" id="IPR003593">
    <property type="entry name" value="AAA+_ATPase"/>
</dbReference>
<gene>
    <name evidence="3" type="ORF">VN21_01225</name>
</gene>
<dbReference type="OrthoDB" id="9808272at2"/>
<dbReference type="Gene3D" id="3.30.450.90">
    <property type="match status" value="1"/>
</dbReference>
<keyword evidence="4" id="KW-1185">Reference proteome</keyword>
<evidence type="ECO:0000313" key="4">
    <source>
        <dbReference type="Proteomes" id="UP000034407"/>
    </source>
</evidence>
<dbReference type="AlphaFoldDB" id="A0A0M3DMV8"/>
<feature type="domain" description="Bacterial type II secretion system protein E" evidence="2">
    <location>
        <begin position="193"/>
        <end position="207"/>
    </location>
</feature>
<protein>
    <submittedName>
        <fullName evidence="3">Twitching motility protein PilT</fullName>
    </submittedName>
</protein>
<dbReference type="PANTHER" id="PTHR30486">
    <property type="entry name" value="TWITCHING MOTILITY PROTEIN PILT"/>
    <property type="match status" value="1"/>
</dbReference>
<dbReference type="SUPFAM" id="SSF52540">
    <property type="entry name" value="P-loop containing nucleoside triphosphate hydrolases"/>
    <property type="match status" value="1"/>
</dbReference>
<comment type="caution">
    <text evidence="3">The sequence shown here is derived from an EMBL/GenBank/DDBJ whole genome shotgun (WGS) entry which is preliminary data.</text>
</comment>
<dbReference type="Gene3D" id="3.40.50.300">
    <property type="entry name" value="P-loop containing nucleotide triphosphate hydrolases"/>
    <property type="match status" value="1"/>
</dbReference>
<name>A0A0M3DMV8_9FIRM</name>